<protein>
    <submittedName>
        <fullName evidence="1">Uncharacterized protein</fullName>
    </submittedName>
</protein>
<organism evidence="1 2">
    <name type="scientific">Tritrichomonas foetus</name>
    <dbReference type="NCBI Taxonomy" id="1144522"/>
    <lineage>
        <taxon>Eukaryota</taxon>
        <taxon>Metamonada</taxon>
        <taxon>Parabasalia</taxon>
        <taxon>Tritrichomonadida</taxon>
        <taxon>Tritrichomonadidae</taxon>
        <taxon>Tritrichomonas</taxon>
    </lineage>
</organism>
<keyword evidence="2" id="KW-1185">Reference proteome</keyword>
<dbReference type="AlphaFoldDB" id="A0A1J4KIB0"/>
<evidence type="ECO:0000313" key="1">
    <source>
        <dbReference type="EMBL" id="OHT09564.1"/>
    </source>
</evidence>
<comment type="caution">
    <text evidence="1">The sequence shown here is derived from an EMBL/GenBank/DDBJ whole genome shotgun (WGS) entry which is preliminary data.</text>
</comment>
<proteinExistence type="predicted"/>
<accession>A0A1J4KIB0</accession>
<dbReference type="GeneID" id="94836732"/>
<dbReference type="RefSeq" id="XP_068362700.1">
    <property type="nucleotide sequence ID" value="XM_068502028.1"/>
</dbReference>
<dbReference type="VEuPathDB" id="TrichDB:TRFO_21525"/>
<gene>
    <name evidence="1" type="ORF">TRFO_21525</name>
</gene>
<sequence length="165" mass="19708">MTINLEACELDTNNELFQWMQYIDYFNDWGNLDIIDEAEISIQSFNIMGELPENNIDCKQLPAKKRLRRGRGEESQKKDPNDHFIYLTKPCFKFLSHLAGEVFKKKCTSIILNQIAQIVEKTNPKVTKRTRMEKRRKKVMLSWFHRNWEQISKMKDKIYDELSTL</sequence>
<name>A0A1J4KIB0_9EUKA</name>
<dbReference type="EMBL" id="MLAK01000636">
    <property type="protein sequence ID" value="OHT09564.1"/>
    <property type="molecule type" value="Genomic_DNA"/>
</dbReference>
<dbReference type="Proteomes" id="UP000179807">
    <property type="component" value="Unassembled WGS sequence"/>
</dbReference>
<evidence type="ECO:0000313" key="2">
    <source>
        <dbReference type="Proteomes" id="UP000179807"/>
    </source>
</evidence>
<reference evidence="1" key="1">
    <citation type="submission" date="2016-10" db="EMBL/GenBank/DDBJ databases">
        <authorList>
            <person name="Benchimol M."/>
            <person name="Almeida L.G."/>
            <person name="Vasconcelos A.T."/>
            <person name="Perreira-Neves A."/>
            <person name="Rosa I.A."/>
            <person name="Tasca T."/>
            <person name="Bogo M.R."/>
            <person name="de Souza W."/>
        </authorList>
    </citation>
    <scope>NUCLEOTIDE SEQUENCE [LARGE SCALE GENOMIC DNA]</scope>
    <source>
        <strain evidence="1">K</strain>
    </source>
</reference>